<evidence type="ECO:0000313" key="3">
    <source>
        <dbReference type="EMBL" id="MDA0141604.1"/>
    </source>
</evidence>
<accession>A0ABT4RSP5</accession>
<protein>
    <submittedName>
        <fullName evidence="3">Metallophosphoesterase</fullName>
    </submittedName>
</protein>
<organism evidence="3 4">
    <name type="scientific">Solirubrobacter deserti</name>
    <dbReference type="NCBI Taxonomy" id="2282478"/>
    <lineage>
        <taxon>Bacteria</taxon>
        <taxon>Bacillati</taxon>
        <taxon>Actinomycetota</taxon>
        <taxon>Thermoleophilia</taxon>
        <taxon>Solirubrobacterales</taxon>
        <taxon>Solirubrobacteraceae</taxon>
        <taxon>Solirubrobacter</taxon>
    </lineage>
</organism>
<gene>
    <name evidence="3" type="ORF">OJ962_29190</name>
</gene>
<dbReference type="Proteomes" id="UP001147700">
    <property type="component" value="Unassembled WGS sequence"/>
</dbReference>
<feature type="chain" id="PRO_5045132255" evidence="1">
    <location>
        <begin position="32"/>
        <end position="332"/>
    </location>
</feature>
<dbReference type="Gene3D" id="3.60.21.10">
    <property type="match status" value="1"/>
</dbReference>
<dbReference type="InterPro" id="IPR019546">
    <property type="entry name" value="TAT_signal_bac_arc"/>
</dbReference>
<evidence type="ECO:0000313" key="4">
    <source>
        <dbReference type="Proteomes" id="UP001147700"/>
    </source>
</evidence>
<comment type="caution">
    <text evidence="3">The sequence shown here is derived from an EMBL/GenBank/DDBJ whole genome shotgun (WGS) entry which is preliminary data.</text>
</comment>
<dbReference type="Pfam" id="PF00149">
    <property type="entry name" value="Metallophos"/>
    <property type="match status" value="1"/>
</dbReference>
<evidence type="ECO:0000256" key="1">
    <source>
        <dbReference type="SAM" id="SignalP"/>
    </source>
</evidence>
<dbReference type="RefSeq" id="WP_202953546.1">
    <property type="nucleotide sequence ID" value="NZ_JAPCID010000060.1"/>
</dbReference>
<name>A0ABT4RSP5_9ACTN</name>
<dbReference type="NCBIfam" id="TIGR01409">
    <property type="entry name" value="TAT_signal_seq"/>
    <property type="match status" value="1"/>
</dbReference>
<reference evidence="3" key="1">
    <citation type="submission" date="2022-10" db="EMBL/GenBank/DDBJ databases">
        <title>The WGS of Solirubrobacter sp. CPCC 204708.</title>
        <authorList>
            <person name="Jiang Z."/>
        </authorList>
    </citation>
    <scope>NUCLEOTIDE SEQUENCE</scope>
    <source>
        <strain evidence="3">CPCC 204708</strain>
    </source>
</reference>
<keyword evidence="1" id="KW-0732">Signal</keyword>
<dbReference type="PROSITE" id="PS51318">
    <property type="entry name" value="TAT"/>
    <property type="match status" value="1"/>
</dbReference>
<sequence>MSTRDTTRRRFIAGAGAASAALALTPSKALATGGGGWHGRRGAVRLLHFTDAHVTPGVPRSEALTKRALALGLAYRPDVVIQGGDAIMDALYANKADTAAQWAVHQRVYKGIRTAVAHVVGNHDCWTGPGSSGDPLAGKAWTLKEYGLESSWYAWKLGAWKLIVLDSIELTGGGGYVGRLGEEQTAWLRRELAATPRWMHVVLVTHIPIHTALPFTDASLRQPDGSFRVPGGWGVHSDLPELNELLLDHPNVRLALSGHNHVRDDITYNTVRFACGGAVSGNWWDEGDPGYRDTPPGIAIVDLMRDGTAEIGYFSYREVGPREVSADGPARP</sequence>
<keyword evidence="4" id="KW-1185">Reference proteome</keyword>
<proteinExistence type="predicted"/>
<dbReference type="SUPFAM" id="SSF56300">
    <property type="entry name" value="Metallo-dependent phosphatases"/>
    <property type="match status" value="1"/>
</dbReference>
<dbReference type="InterPro" id="IPR006311">
    <property type="entry name" value="TAT_signal"/>
</dbReference>
<feature type="signal peptide" evidence="1">
    <location>
        <begin position="1"/>
        <end position="31"/>
    </location>
</feature>
<feature type="domain" description="Calcineurin-like phosphoesterase" evidence="2">
    <location>
        <begin position="45"/>
        <end position="262"/>
    </location>
</feature>
<dbReference type="PANTHER" id="PTHR43143:SF1">
    <property type="entry name" value="SERINE_THREONINE-PROTEIN PHOSPHATASE CPPED1"/>
    <property type="match status" value="1"/>
</dbReference>
<evidence type="ECO:0000259" key="2">
    <source>
        <dbReference type="Pfam" id="PF00149"/>
    </source>
</evidence>
<dbReference type="InterPro" id="IPR029052">
    <property type="entry name" value="Metallo-depent_PP-like"/>
</dbReference>
<dbReference type="PANTHER" id="PTHR43143">
    <property type="entry name" value="METALLOPHOSPHOESTERASE, CALCINEURIN SUPERFAMILY"/>
    <property type="match status" value="1"/>
</dbReference>
<dbReference type="EMBL" id="JAPCID010000060">
    <property type="protein sequence ID" value="MDA0141604.1"/>
    <property type="molecule type" value="Genomic_DNA"/>
</dbReference>
<dbReference type="InterPro" id="IPR051918">
    <property type="entry name" value="STPP_CPPED1"/>
</dbReference>
<dbReference type="InterPro" id="IPR004843">
    <property type="entry name" value="Calcineurin-like_PHP"/>
</dbReference>